<dbReference type="HOGENOM" id="CLU_107711_0_0_1"/>
<dbReference type="RefSeq" id="XP_003686640.1">
    <property type="nucleotide sequence ID" value="XM_003686592.1"/>
</dbReference>
<organism evidence="4 5">
    <name type="scientific">Tetrapisispora phaffii (strain ATCC 24235 / CBS 4417 / NBRC 1672 / NRRL Y-8282 / UCD 70-5)</name>
    <name type="common">Yeast</name>
    <name type="synonym">Fabospora phaffii</name>
    <dbReference type="NCBI Taxonomy" id="1071381"/>
    <lineage>
        <taxon>Eukaryota</taxon>
        <taxon>Fungi</taxon>
        <taxon>Dikarya</taxon>
        <taxon>Ascomycota</taxon>
        <taxon>Saccharomycotina</taxon>
        <taxon>Saccharomycetes</taxon>
        <taxon>Saccharomycetales</taxon>
        <taxon>Saccharomycetaceae</taxon>
        <taxon>Tetrapisispora</taxon>
    </lineage>
</organism>
<feature type="transmembrane region" description="Helical" evidence="2">
    <location>
        <begin position="144"/>
        <end position="162"/>
    </location>
</feature>
<keyword evidence="2" id="KW-1133">Transmembrane helix</keyword>
<dbReference type="Proteomes" id="UP000005666">
    <property type="component" value="Chromosome 7"/>
</dbReference>
<dbReference type="GeneID" id="11535804"/>
<dbReference type="EMBL" id="HE612862">
    <property type="protein sequence ID" value="CCE64206.1"/>
    <property type="molecule type" value="Genomic_DNA"/>
</dbReference>
<feature type="region of interest" description="Disordered" evidence="1">
    <location>
        <begin position="1"/>
        <end position="22"/>
    </location>
</feature>
<feature type="domain" description="Brl1/Brr6" evidence="3">
    <location>
        <begin position="33"/>
        <end position="159"/>
    </location>
</feature>
<dbReference type="InterPro" id="IPR018767">
    <property type="entry name" value="Brl1/Brr6_dom"/>
</dbReference>
<reference evidence="4 5" key="1">
    <citation type="journal article" date="2011" name="Proc. Natl. Acad. Sci. U.S.A.">
        <title>Evolutionary erosion of yeast sex chromosomes by mating-type switching accidents.</title>
        <authorList>
            <person name="Gordon J.L."/>
            <person name="Armisen D."/>
            <person name="Proux-Wera E."/>
            <person name="Oheigeartaigh S.S."/>
            <person name="Byrne K.P."/>
            <person name="Wolfe K.H."/>
        </authorList>
    </citation>
    <scope>NUCLEOTIDE SEQUENCE [LARGE SCALE GENOMIC DNA]</scope>
    <source>
        <strain evidence="5">ATCC 24235 / CBS 4417 / NBRC 1672 / NRRL Y-8282 / UCD 70-5</strain>
    </source>
</reference>
<keyword evidence="5" id="KW-1185">Reference proteome</keyword>
<dbReference type="GO" id="GO:0006998">
    <property type="term" value="P:nuclear envelope organization"/>
    <property type="evidence" value="ECO:0007669"/>
    <property type="project" value="InterPro"/>
</dbReference>
<name>G8BWC8_TETPH</name>
<evidence type="ECO:0000256" key="1">
    <source>
        <dbReference type="SAM" id="MobiDB-lite"/>
    </source>
</evidence>
<proteinExistence type="predicted"/>
<dbReference type="GO" id="GO:0031965">
    <property type="term" value="C:nuclear membrane"/>
    <property type="evidence" value="ECO:0007669"/>
    <property type="project" value="InterPro"/>
</dbReference>
<feature type="transmembrane region" description="Helical" evidence="2">
    <location>
        <begin position="32"/>
        <end position="54"/>
    </location>
</feature>
<protein>
    <recommendedName>
        <fullName evidence="3">Brl1/Brr6 domain-containing protein</fullName>
    </recommendedName>
</protein>
<dbReference type="eggNOG" id="KOG4503">
    <property type="taxonomic scope" value="Eukaryota"/>
</dbReference>
<sequence length="176" mass="20639">MERLPSSRIAQKHNAKDSHKHTWNDPEHVGKFMLLFMYMFLMVGFAASILYFIYMVRIDVDYRLQQRNIQNIYNYEQCKRLYDENECSPESRVPALEALCEKWLSCAKEASIDIGSVNNSAKLWAQTVGEVINEFMDTITLRSLVFILLILSASISLMRYSYGSYQVYYYGKEHLD</sequence>
<dbReference type="SMART" id="SM01042">
    <property type="entry name" value="Brr6_like_C_C"/>
    <property type="match status" value="1"/>
</dbReference>
<evidence type="ECO:0000313" key="4">
    <source>
        <dbReference type="EMBL" id="CCE64206.1"/>
    </source>
</evidence>
<dbReference type="OMA" id="FGSYRVY"/>
<dbReference type="GO" id="GO:0055088">
    <property type="term" value="P:lipid homeostasis"/>
    <property type="evidence" value="ECO:0007669"/>
    <property type="project" value="InterPro"/>
</dbReference>
<accession>G8BWC8</accession>
<dbReference type="Pfam" id="PF10104">
    <property type="entry name" value="Brr6_like_C_C"/>
    <property type="match status" value="1"/>
</dbReference>
<evidence type="ECO:0000256" key="2">
    <source>
        <dbReference type="SAM" id="Phobius"/>
    </source>
</evidence>
<dbReference type="InterPro" id="IPR040202">
    <property type="entry name" value="Brl1/Brr6"/>
</dbReference>
<dbReference type="OrthoDB" id="5961at2759"/>
<evidence type="ECO:0000259" key="3">
    <source>
        <dbReference type="SMART" id="SM01042"/>
    </source>
</evidence>
<dbReference type="PANTHER" id="PTHR28136">
    <property type="entry name" value="NUCLEUS EXPORT PROTEIN BRR6"/>
    <property type="match status" value="1"/>
</dbReference>
<dbReference type="AlphaFoldDB" id="G8BWC8"/>
<gene>
    <name evidence="4" type="primary">TPHA0G03660</name>
    <name evidence="4" type="ordered locus">TPHA_0G03660</name>
</gene>
<dbReference type="KEGG" id="tpf:TPHA_0G03660"/>
<dbReference type="PANTHER" id="PTHR28136:SF1">
    <property type="entry name" value="NUCLEUS EXPORT PROTEIN BRL1"/>
    <property type="match status" value="1"/>
</dbReference>
<keyword evidence="2" id="KW-0812">Transmembrane</keyword>
<evidence type="ECO:0000313" key="5">
    <source>
        <dbReference type="Proteomes" id="UP000005666"/>
    </source>
</evidence>
<keyword evidence="2" id="KW-0472">Membrane</keyword>